<dbReference type="OrthoDB" id="10496201at2759"/>
<dbReference type="AlphaFoldDB" id="A0A812IWR8"/>
<evidence type="ECO:0000313" key="2">
    <source>
        <dbReference type="EMBL" id="CAE7189458.1"/>
    </source>
</evidence>
<dbReference type="EMBL" id="CAJNIZ010001364">
    <property type="protein sequence ID" value="CAE7189458.1"/>
    <property type="molecule type" value="Genomic_DNA"/>
</dbReference>
<proteinExistence type="predicted"/>
<protein>
    <submittedName>
        <fullName evidence="2">Uncharacterized protein</fullName>
    </submittedName>
</protein>
<keyword evidence="3" id="KW-1185">Reference proteome</keyword>
<accession>A0A812IWR8</accession>
<comment type="caution">
    <text evidence="2">The sequence shown here is derived from an EMBL/GenBank/DDBJ whole genome shotgun (WGS) entry which is preliminary data.</text>
</comment>
<evidence type="ECO:0000256" key="1">
    <source>
        <dbReference type="SAM" id="SignalP"/>
    </source>
</evidence>
<feature type="chain" id="PRO_5032647331" evidence="1">
    <location>
        <begin position="21"/>
        <end position="122"/>
    </location>
</feature>
<gene>
    <name evidence="2" type="ORF">SPIL2461_LOCUS1414</name>
</gene>
<dbReference type="Proteomes" id="UP000649617">
    <property type="component" value="Unassembled WGS sequence"/>
</dbReference>
<evidence type="ECO:0000313" key="3">
    <source>
        <dbReference type="Proteomes" id="UP000649617"/>
    </source>
</evidence>
<organism evidence="2 3">
    <name type="scientific">Symbiodinium pilosum</name>
    <name type="common">Dinoflagellate</name>
    <dbReference type="NCBI Taxonomy" id="2952"/>
    <lineage>
        <taxon>Eukaryota</taxon>
        <taxon>Sar</taxon>
        <taxon>Alveolata</taxon>
        <taxon>Dinophyceae</taxon>
        <taxon>Suessiales</taxon>
        <taxon>Symbiodiniaceae</taxon>
        <taxon>Symbiodinium</taxon>
    </lineage>
</organism>
<sequence length="122" mass="13035">MKMLCFGSLFVSFFVARTVGVTVTASVTTDGNIVLPLIRSQNKVLATSAQDSCKNGDLCLENKCTDRIFLTAQCMATSQDVDVCPGSKVCVDKSTKDTDGNLLVRFQCCCPSCQSESADSAE</sequence>
<name>A0A812IWR8_SYMPI</name>
<reference evidence="2" key="1">
    <citation type="submission" date="2021-02" db="EMBL/GenBank/DDBJ databases">
        <authorList>
            <person name="Dougan E. K."/>
            <person name="Rhodes N."/>
            <person name="Thang M."/>
            <person name="Chan C."/>
        </authorList>
    </citation>
    <scope>NUCLEOTIDE SEQUENCE</scope>
</reference>
<keyword evidence="1" id="KW-0732">Signal</keyword>
<feature type="signal peptide" evidence="1">
    <location>
        <begin position="1"/>
        <end position="20"/>
    </location>
</feature>